<feature type="transmembrane region" description="Helical" evidence="8">
    <location>
        <begin position="348"/>
        <end position="367"/>
    </location>
</feature>
<feature type="transmembrane region" description="Helical" evidence="8">
    <location>
        <begin position="173"/>
        <end position="194"/>
    </location>
</feature>
<proteinExistence type="predicted"/>
<evidence type="ECO:0000256" key="1">
    <source>
        <dbReference type="ARBA" id="ARBA00004651"/>
    </source>
</evidence>
<dbReference type="Proteomes" id="UP000215590">
    <property type="component" value="Unassembled WGS sequence"/>
</dbReference>
<dbReference type="PANTHER" id="PTHR23535:SF2">
    <property type="entry name" value="SUGAR EFFLUX TRANSPORTER A-RELATED"/>
    <property type="match status" value="1"/>
</dbReference>
<keyword evidence="7 8" id="KW-0472">Membrane</keyword>
<feature type="transmembrane region" description="Helical" evidence="8">
    <location>
        <begin position="313"/>
        <end position="336"/>
    </location>
</feature>
<sequence length="400" mass="41925">MSTSSLDLVRQYPIVRASTIAILFFGFAGAATTPYQPIVGIKVIGLSDFTYSVVAFCAVVANLAASIAIGLVSDRIGRYRAPMIIVTALGVVGFGLIWLFPTPWVFALATIGPIALFNVVSTLLFANIRNHSAGMTPIELGDSITIVRMAISIAWILVPGLVGAALAGTGSALTAYSFATLLALGCFASIATLMPHDHHKNLEKSHKKASSFDGFKRLFSPFVVTRLLGIALITSVLHVNAIALPLIITGRGGGSVEDVGMVMGFVAGLEAILMLVWARIGRRRSQIGIFFVASLLYAIYLIWLAFLTTRWEIYAASTIGGIGAAAIVSQPISYLLGIIHDRPGLSASLIAINMFVGGGIGTALFAIGTSFAGYGTVTIMGAIAGLAGVAILAKAEYKKN</sequence>
<evidence type="ECO:0000256" key="8">
    <source>
        <dbReference type="SAM" id="Phobius"/>
    </source>
</evidence>
<dbReference type="InterPro" id="IPR036259">
    <property type="entry name" value="MFS_trans_sf"/>
</dbReference>
<feature type="transmembrane region" description="Helical" evidence="8">
    <location>
        <begin position="146"/>
        <end position="167"/>
    </location>
</feature>
<comment type="caution">
    <text evidence="9">The sequence shown here is derived from an EMBL/GenBank/DDBJ whole genome shotgun (WGS) entry which is preliminary data.</text>
</comment>
<organism evidence="9 10">
    <name type="scientific">Brucella thiophenivorans</name>
    <dbReference type="NCBI Taxonomy" id="571255"/>
    <lineage>
        <taxon>Bacteria</taxon>
        <taxon>Pseudomonadati</taxon>
        <taxon>Pseudomonadota</taxon>
        <taxon>Alphaproteobacteria</taxon>
        <taxon>Hyphomicrobiales</taxon>
        <taxon>Brucellaceae</taxon>
        <taxon>Brucella/Ochrobactrum group</taxon>
        <taxon>Brucella</taxon>
    </lineage>
</organism>
<feature type="transmembrane region" description="Helical" evidence="8">
    <location>
        <begin position="51"/>
        <end position="72"/>
    </location>
</feature>
<evidence type="ECO:0000256" key="4">
    <source>
        <dbReference type="ARBA" id="ARBA00022597"/>
    </source>
</evidence>
<feature type="transmembrane region" description="Helical" evidence="8">
    <location>
        <begin position="287"/>
        <end position="307"/>
    </location>
</feature>
<keyword evidence="10" id="KW-1185">Reference proteome</keyword>
<feature type="transmembrane region" description="Helical" evidence="8">
    <location>
        <begin position="227"/>
        <end position="248"/>
    </location>
</feature>
<name>A0A256FEY3_9HYPH</name>
<evidence type="ECO:0000313" key="10">
    <source>
        <dbReference type="Proteomes" id="UP000215590"/>
    </source>
</evidence>
<gene>
    <name evidence="9" type="ORF">CEV31_3331</name>
</gene>
<evidence type="ECO:0000256" key="6">
    <source>
        <dbReference type="ARBA" id="ARBA00022989"/>
    </source>
</evidence>
<dbReference type="AlphaFoldDB" id="A0A256FEY3"/>
<feature type="transmembrane region" description="Helical" evidence="8">
    <location>
        <begin position="260"/>
        <end position="280"/>
    </location>
</feature>
<feature type="transmembrane region" description="Helical" evidence="8">
    <location>
        <begin position="106"/>
        <end position="126"/>
    </location>
</feature>
<dbReference type="GO" id="GO:0022857">
    <property type="term" value="F:transmembrane transporter activity"/>
    <property type="evidence" value="ECO:0007669"/>
    <property type="project" value="InterPro"/>
</dbReference>
<feature type="transmembrane region" description="Helical" evidence="8">
    <location>
        <begin position="373"/>
        <end position="393"/>
    </location>
</feature>
<keyword evidence="6 8" id="KW-1133">Transmembrane helix</keyword>
<dbReference type="PANTHER" id="PTHR23535">
    <property type="entry name" value="SUGAR EFFLUX TRANSPORTER A-RELATED"/>
    <property type="match status" value="1"/>
</dbReference>
<keyword evidence="3" id="KW-1003">Cell membrane</keyword>
<dbReference type="Pfam" id="PF07690">
    <property type="entry name" value="MFS_1"/>
    <property type="match status" value="1"/>
</dbReference>
<keyword evidence="4" id="KW-0762">Sugar transport</keyword>
<evidence type="ECO:0000256" key="5">
    <source>
        <dbReference type="ARBA" id="ARBA00022692"/>
    </source>
</evidence>
<evidence type="ECO:0000256" key="2">
    <source>
        <dbReference type="ARBA" id="ARBA00022448"/>
    </source>
</evidence>
<dbReference type="OrthoDB" id="1491684at2"/>
<accession>A0A256FEY3</accession>
<feature type="transmembrane region" description="Helical" evidence="8">
    <location>
        <begin position="79"/>
        <end position="100"/>
    </location>
</feature>
<keyword evidence="2" id="KW-0813">Transport</keyword>
<dbReference type="InterPro" id="IPR011701">
    <property type="entry name" value="MFS"/>
</dbReference>
<comment type="subcellular location">
    <subcellularLocation>
        <location evidence="1">Cell membrane</location>
        <topology evidence="1">Multi-pass membrane protein</topology>
    </subcellularLocation>
</comment>
<evidence type="ECO:0000256" key="7">
    <source>
        <dbReference type="ARBA" id="ARBA00023136"/>
    </source>
</evidence>
<keyword evidence="5 8" id="KW-0812">Transmembrane</keyword>
<dbReference type="EMBL" id="NNRJ01000052">
    <property type="protein sequence ID" value="OYR13432.1"/>
    <property type="molecule type" value="Genomic_DNA"/>
</dbReference>
<evidence type="ECO:0000256" key="3">
    <source>
        <dbReference type="ARBA" id="ARBA00022475"/>
    </source>
</evidence>
<dbReference type="RefSeq" id="WP_094508678.1">
    <property type="nucleotide sequence ID" value="NZ_JBHEEK010000007.1"/>
</dbReference>
<dbReference type="Gene3D" id="1.20.1250.20">
    <property type="entry name" value="MFS general substrate transporter like domains"/>
    <property type="match status" value="2"/>
</dbReference>
<dbReference type="GO" id="GO:0005886">
    <property type="term" value="C:plasma membrane"/>
    <property type="evidence" value="ECO:0007669"/>
    <property type="project" value="UniProtKB-SubCell"/>
</dbReference>
<evidence type="ECO:0000313" key="9">
    <source>
        <dbReference type="EMBL" id="OYR13432.1"/>
    </source>
</evidence>
<feature type="transmembrane region" description="Helical" evidence="8">
    <location>
        <begin position="12"/>
        <end position="31"/>
    </location>
</feature>
<protein>
    <submittedName>
        <fullName evidence="9">Major Facilitator Superfamily protein</fullName>
    </submittedName>
</protein>
<reference evidence="9 10" key="1">
    <citation type="submission" date="2017-07" db="EMBL/GenBank/DDBJ databases">
        <title>Phylogenetic study on the rhizospheric bacterium Ochrobactrum sp. A44.</title>
        <authorList>
            <person name="Krzyzanowska D.M."/>
            <person name="Ossowicki A."/>
            <person name="Rajewska M."/>
            <person name="Maciag T."/>
            <person name="Kaczynski Z."/>
            <person name="Czerwicka M."/>
            <person name="Jafra S."/>
        </authorList>
    </citation>
    <scope>NUCLEOTIDE SEQUENCE [LARGE SCALE GENOMIC DNA]</scope>
    <source>
        <strain evidence="9 10">DSM 7216</strain>
    </source>
</reference>
<dbReference type="SUPFAM" id="SSF103473">
    <property type="entry name" value="MFS general substrate transporter"/>
    <property type="match status" value="2"/>
</dbReference>